<feature type="region of interest" description="Disordered" evidence="1">
    <location>
        <begin position="145"/>
        <end position="236"/>
    </location>
</feature>
<proteinExistence type="predicted"/>
<feature type="compositionally biased region" description="Low complexity" evidence="1">
    <location>
        <begin position="213"/>
        <end position="228"/>
    </location>
</feature>
<evidence type="ECO:0000313" key="3">
    <source>
        <dbReference type="Proteomes" id="UP000652219"/>
    </source>
</evidence>
<accession>A0A8H6N5N6</accession>
<protein>
    <submittedName>
        <fullName evidence="2">Uncharacterized protein</fullName>
    </submittedName>
</protein>
<feature type="compositionally biased region" description="Basic and acidic residues" evidence="1">
    <location>
        <begin position="196"/>
        <end position="206"/>
    </location>
</feature>
<keyword evidence="3" id="KW-1185">Reference proteome</keyword>
<dbReference type="Proteomes" id="UP000652219">
    <property type="component" value="Unassembled WGS sequence"/>
</dbReference>
<sequence length="249" mass="26140">MKWSNAVKQPGALARARAVVLSGWQGQGQGRMGRRDGGSREDSEDDDADWAVGAAVKDGKDHSGIQGPGRLLSKVKKELVQPGGHLPVVRSFIVEPTISAFLTLPRLSLAGGRACCGLSFSSALAKGAQAAGGFHFLAMASGTLGQCPPPPNPGTNPRRQGSKGSLSRQPLRRAGQLEPLTRCGFVPRSRSRVRRTREQEQEHKEYLLVYQTEGAPGAPEPGSGEAGSNVSTQQHPTLAVAVPVAVALA</sequence>
<dbReference type="AlphaFoldDB" id="A0A8H6N5N6"/>
<gene>
    <name evidence="2" type="ORF">CSOJ01_00318</name>
</gene>
<name>A0A8H6N5N6_9PEZI</name>
<evidence type="ECO:0000256" key="1">
    <source>
        <dbReference type="SAM" id="MobiDB-lite"/>
    </source>
</evidence>
<organism evidence="2 3">
    <name type="scientific">Colletotrichum sojae</name>
    <dbReference type="NCBI Taxonomy" id="2175907"/>
    <lineage>
        <taxon>Eukaryota</taxon>
        <taxon>Fungi</taxon>
        <taxon>Dikarya</taxon>
        <taxon>Ascomycota</taxon>
        <taxon>Pezizomycotina</taxon>
        <taxon>Sordariomycetes</taxon>
        <taxon>Hypocreomycetidae</taxon>
        <taxon>Glomerellales</taxon>
        <taxon>Glomerellaceae</taxon>
        <taxon>Colletotrichum</taxon>
        <taxon>Colletotrichum orchidearum species complex</taxon>
    </lineage>
</organism>
<feature type="region of interest" description="Disordered" evidence="1">
    <location>
        <begin position="24"/>
        <end position="47"/>
    </location>
</feature>
<comment type="caution">
    <text evidence="2">The sequence shown here is derived from an EMBL/GenBank/DDBJ whole genome shotgun (WGS) entry which is preliminary data.</text>
</comment>
<dbReference type="EMBL" id="WIGN01000002">
    <property type="protein sequence ID" value="KAF6821312.1"/>
    <property type="molecule type" value="Genomic_DNA"/>
</dbReference>
<reference evidence="2 3" key="1">
    <citation type="journal article" date="2020" name="Phytopathology">
        <title>Genome Sequence Resources of Colletotrichum truncatum, C. plurivorum, C. musicola, and C. sojae: Four Species Pathogenic to Soybean (Glycine max).</title>
        <authorList>
            <person name="Rogerio F."/>
            <person name="Boufleur T.R."/>
            <person name="Ciampi-Guillardi M."/>
            <person name="Sukno S.A."/>
            <person name="Thon M.R."/>
            <person name="Massola Junior N.S."/>
            <person name="Baroncelli R."/>
        </authorList>
    </citation>
    <scope>NUCLEOTIDE SEQUENCE [LARGE SCALE GENOMIC DNA]</scope>
    <source>
        <strain evidence="2 3">LFN0009</strain>
    </source>
</reference>
<evidence type="ECO:0000313" key="2">
    <source>
        <dbReference type="EMBL" id="KAF6821312.1"/>
    </source>
</evidence>